<dbReference type="CDD" id="cd07713">
    <property type="entry name" value="DHPS-like_MBL-fold"/>
    <property type="match status" value="1"/>
</dbReference>
<organism evidence="2">
    <name type="scientific">bioreactor metagenome</name>
    <dbReference type="NCBI Taxonomy" id="1076179"/>
    <lineage>
        <taxon>unclassified sequences</taxon>
        <taxon>metagenomes</taxon>
        <taxon>ecological metagenomes</taxon>
    </lineage>
</organism>
<dbReference type="InterPro" id="IPR036866">
    <property type="entry name" value="RibonucZ/Hydroxyglut_hydro"/>
</dbReference>
<dbReference type="InterPro" id="IPR001279">
    <property type="entry name" value="Metallo-B-lactamas"/>
</dbReference>
<dbReference type="SUPFAM" id="SSF56281">
    <property type="entry name" value="Metallo-hydrolase/oxidoreductase"/>
    <property type="match status" value="1"/>
</dbReference>
<dbReference type="InterPro" id="IPR052926">
    <property type="entry name" value="Metallo-beta-lactamase_dom"/>
</dbReference>
<sequence length="294" mass="33295">MKFIVLSDNKPLPGNDLVLPEHGFSLYFELKGRRFLYDTGASGKFIQNAAQFGIDIKCVDVVIISHGHNDHTGGLRELFRINKSAKVYLSSEILFNDYYTCRRGPKRMLSMDKSLFNEFYDRFVFLNDDTEIFPGITLFFTKDALFSMPVANKFLFVTKDGVDYNDNFSHEMSVLINGDKCSDNMSIDNFQVKSSKLRIDEFSETRGISTSDGDVVLSACSHMGILNILNKASSFSAKIKTFIGGLHLVEGEFDSDEEIADIGKTLKREYPQIHLYTGHCTSDRAIQILKHLQE</sequence>
<evidence type="ECO:0000259" key="1">
    <source>
        <dbReference type="Pfam" id="PF00753"/>
    </source>
</evidence>
<proteinExistence type="predicted"/>
<dbReference type="GO" id="GO:0016740">
    <property type="term" value="F:transferase activity"/>
    <property type="evidence" value="ECO:0007669"/>
    <property type="project" value="TreeGrafter"/>
</dbReference>
<dbReference type="Pfam" id="PF00753">
    <property type="entry name" value="Lactamase_B"/>
    <property type="match status" value="1"/>
</dbReference>
<gene>
    <name evidence="2" type="ORF">SDC9_74348</name>
</gene>
<feature type="domain" description="Metallo-beta-lactamase" evidence="1">
    <location>
        <begin position="22"/>
        <end position="88"/>
    </location>
</feature>
<dbReference type="Gene3D" id="3.60.15.10">
    <property type="entry name" value="Ribonuclease Z/Hydroxyacylglutathione hydrolase-like"/>
    <property type="match status" value="2"/>
</dbReference>
<protein>
    <recommendedName>
        <fullName evidence="1">Metallo-beta-lactamase domain-containing protein</fullName>
    </recommendedName>
</protein>
<accession>A0A644YP10</accession>
<dbReference type="InterPro" id="IPR041712">
    <property type="entry name" value="DHPS-like_MBL-fold"/>
</dbReference>
<evidence type="ECO:0000313" key="2">
    <source>
        <dbReference type="EMBL" id="MPM27834.1"/>
    </source>
</evidence>
<dbReference type="PANTHER" id="PTHR13754">
    <property type="entry name" value="METALLO-BETA-LACTAMASE SUPERFAMILY PROTEIN"/>
    <property type="match status" value="1"/>
</dbReference>
<dbReference type="PANTHER" id="PTHR13754:SF13">
    <property type="entry name" value="METALLO-BETA-LACTAMASE SUPERFAMILY PROTEIN (AFU_ORTHOLOGUE AFUA_3G07630)"/>
    <property type="match status" value="1"/>
</dbReference>
<reference evidence="2" key="1">
    <citation type="submission" date="2019-08" db="EMBL/GenBank/DDBJ databases">
        <authorList>
            <person name="Kucharzyk K."/>
            <person name="Murdoch R.W."/>
            <person name="Higgins S."/>
            <person name="Loffler F."/>
        </authorList>
    </citation>
    <scope>NUCLEOTIDE SEQUENCE</scope>
</reference>
<dbReference type="AlphaFoldDB" id="A0A644YP10"/>
<dbReference type="EMBL" id="VSSQ01005097">
    <property type="protein sequence ID" value="MPM27834.1"/>
    <property type="molecule type" value="Genomic_DNA"/>
</dbReference>
<comment type="caution">
    <text evidence="2">The sequence shown here is derived from an EMBL/GenBank/DDBJ whole genome shotgun (WGS) entry which is preliminary data.</text>
</comment>
<name>A0A644YP10_9ZZZZ</name>